<feature type="transmembrane region" description="Helical" evidence="1">
    <location>
        <begin position="48"/>
        <end position="67"/>
    </location>
</feature>
<keyword evidence="1" id="KW-0472">Membrane</keyword>
<dbReference type="Pfam" id="PF00892">
    <property type="entry name" value="EamA"/>
    <property type="match status" value="2"/>
</dbReference>
<feature type="transmembrane region" description="Helical" evidence="1">
    <location>
        <begin position="110"/>
        <end position="128"/>
    </location>
</feature>
<evidence type="ECO:0000313" key="4">
    <source>
        <dbReference type="Proteomes" id="UP000031843"/>
    </source>
</evidence>
<gene>
    <name evidence="3" type="ORF">RR42_s1371</name>
</gene>
<sequence length="316" mass="33575">MTGPANSSLRLTTARARRDGILLFFCALVAFASYDAFCKWMLRDHSAPMMNLTRYVSVSVIALVWLLREGGLRLWRTPCKWLLLVRGLALGIVASCFMAALVHMPLAEATAIYFTAPLIMVALSPAVLGERVGRAQWAAVLAGFGGMLLIVRPGGDLPLAGTVLMMVSAVCYAAFQLLTRRLAGVVAGPVLYAWTALICLVVTGVPALATLPQVMPRAPDLLLMMAGGACSGLAQLLLLAAFRRVAASTLAPLNYFQLLLAVLISTFVFQRPPDGIALAGIVLIMLSGGYLALRGRQAPPAPPAPLVKPVVARPKD</sequence>
<dbReference type="InterPro" id="IPR037185">
    <property type="entry name" value="EmrE-like"/>
</dbReference>
<feature type="transmembrane region" description="Helical" evidence="1">
    <location>
        <begin position="157"/>
        <end position="178"/>
    </location>
</feature>
<feature type="transmembrane region" description="Helical" evidence="1">
    <location>
        <begin position="275"/>
        <end position="293"/>
    </location>
</feature>
<dbReference type="PANTHER" id="PTHR22911">
    <property type="entry name" value="ACYL-MALONYL CONDENSING ENZYME-RELATED"/>
    <property type="match status" value="1"/>
</dbReference>
<feature type="transmembrane region" description="Helical" evidence="1">
    <location>
        <begin position="79"/>
        <end position="104"/>
    </location>
</feature>
<accession>A0A0C4YLQ8</accession>
<dbReference type="SUPFAM" id="SSF103481">
    <property type="entry name" value="Multidrug resistance efflux transporter EmrE"/>
    <property type="match status" value="2"/>
</dbReference>
<keyword evidence="4" id="KW-1185">Reference proteome</keyword>
<keyword evidence="1" id="KW-0812">Transmembrane</keyword>
<dbReference type="AlphaFoldDB" id="A0A0C4YLQ8"/>
<evidence type="ECO:0000256" key="1">
    <source>
        <dbReference type="SAM" id="Phobius"/>
    </source>
</evidence>
<dbReference type="STRING" id="68895.RR42_s1371"/>
<feature type="transmembrane region" description="Helical" evidence="1">
    <location>
        <begin position="221"/>
        <end position="241"/>
    </location>
</feature>
<dbReference type="PANTHER" id="PTHR22911:SF103">
    <property type="entry name" value="BLR2811 PROTEIN"/>
    <property type="match status" value="1"/>
</dbReference>
<dbReference type="RefSeq" id="WP_043354627.1">
    <property type="nucleotide sequence ID" value="NZ_CP010537.1"/>
</dbReference>
<feature type="transmembrane region" description="Helical" evidence="1">
    <location>
        <begin position="190"/>
        <end position="209"/>
    </location>
</feature>
<evidence type="ECO:0000259" key="2">
    <source>
        <dbReference type="Pfam" id="PF00892"/>
    </source>
</evidence>
<protein>
    <submittedName>
        <fullName evidence="3">Permease of the drug/metabolite transporter (DMT) superfamily</fullName>
    </submittedName>
</protein>
<feature type="transmembrane region" description="Helical" evidence="1">
    <location>
        <begin position="21"/>
        <end position="42"/>
    </location>
</feature>
<reference evidence="3 4" key="1">
    <citation type="journal article" date="2015" name="Genome Announc.">
        <title>Complete Genome Sequence of Cupriavidus basilensis 4G11, Isolated from the Oak Ridge Field Research Center Site.</title>
        <authorList>
            <person name="Ray J."/>
            <person name="Waters R.J."/>
            <person name="Skerker J.M."/>
            <person name="Kuehl J.V."/>
            <person name="Price M.N."/>
            <person name="Huang J."/>
            <person name="Chakraborty R."/>
            <person name="Arkin A.P."/>
            <person name="Deutschbauer A."/>
        </authorList>
    </citation>
    <scope>NUCLEOTIDE SEQUENCE [LARGE SCALE GENOMIC DNA]</scope>
    <source>
        <strain evidence="3">4G11</strain>
    </source>
</reference>
<keyword evidence="1" id="KW-1133">Transmembrane helix</keyword>
<name>A0A0C4YLQ8_9BURK</name>
<organism evidence="3 4">
    <name type="scientific">Cupriavidus basilensis</name>
    <dbReference type="NCBI Taxonomy" id="68895"/>
    <lineage>
        <taxon>Bacteria</taxon>
        <taxon>Pseudomonadati</taxon>
        <taxon>Pseudomonadota</taxon>
        <taxon>Betaproteobacteria</taxon>
        <taxon>Burkholderiales</taxon>
        <taxon>Burkholderiaceae</taxon>
        <taxon>Cupriavidus</taxon>
    </lineage>
</organism>
<dbReference type="EMBL" id="CP010537">
    <property type="protein sequence ID" value="AJG22959.1"/>
    <property type="molecule type" value="Genomic_DNA"/>
</dbReference>
<feature type="transmembrane region" description="Helical" evidence="1">
    <location>
        <begin position="253"/>
        <end position="269"/>
    </location>
</feature>
<dbReference type="KEGG" id="cbw:RR42_s1371"/>
<evidence type="ECO:0000313" key="3">
    <source>
        <dbReference type="EMBL" id="AJG22959.1"/>
    </source>
</evidence>
<dbReference type="OrthoDB" id="8584557at2"/>
<proteinExistence type="predicted"/>
<feature type="domain" description="EamA" evidence="2">
    <location>
        <begin position="161"/>
        <end position="287"/>
    </location>
</feature>
<dbReference type="Proteomes" id="UP000031843">
    <property type="component" value="Chromosome secondary"/>
</dbReference>
<dbReference type="InterPro" id="IPR000620">
    <property type="entry name" value="EamA_dom"/>
</dbReference>
<feature type="transmembrane region" description="Helical" evidence="1">
    <location>
        <begin position="135"/>
        <end position="151"/>
    </location>
</feature>
<dbReference type="GO" id="GO:0016020">
    <property type="term" value="C:membrane"/>
    <property type="evidence" value="ECO:0007669"/>
    <property type="project" value="InterPro"/>
</dbReference>
<feature type="domain" description="EamA" evidence="2">
    <location>
        <begin position="20"/>
        <end position="151"/>
    </location>
</feature>